<sequence length="277" mass="31970">MAPREPVDLKMPADIEQTIKNLLTPEDWTAYHDSLATGIKGGPKSPKIRTRVENELREVIDRNRGIAHFHNAYVQLYNDEVPDKERFKLPAFPDFEKQEVDDPGVAGDVHTDAKDEHFITRDVEEETDAADGDEDDGASDSHEEAADADVATELALHSETEEAEIAQWDHPGPPTEFQGAQRNAYLHWLEYRGEPHPTASPFYSECKTIAEKIGRRSPQVHDEILNHWLLERNSERGRWYREHREDILGEEPRFDEATRRYWGGSLRNRQLWLSRPE</sequence>
<dbReference type="AlphaFoldDB" id="A0A6A6I1Y0"/>
<feature type="region of interest" description="Disordered" evidence="1">
    <location>
        <begin position="98"/>
        <end position="147"/>
    </location>
</feature>
<gene>
    <name evidence="2" type="ORF">BU26DRAFT_569768</name>
</gene>
<feature type="compositionally biased region" description="Acidic residues" evidence="1">
    <location>
        <begin position="123"/>
        <end position="138"/>
    </location>
</feature>
<proteinExistence type="predicted"/>
<dbReference type="Proteomes" id="UP000800094">
    <property type="component" value="Unassembled WGS sequence"/>
</dbReference>
<reference evidence="2" key="1">
    <citation type="journal article" date="2020" name="Stud. Mycol.">
        <title>101 Dothideomycetes genomes: a test case for predicting lifestyles and emergence of pathogens.</title>
        <authorList>
            <person name="Haridas S."/>
            <person name="Albert R."/>
            <person name="Binder M."/>
            <person name="Bloem J."/>
            <person name="Labutti K."/>
            <person name="Salamov A."/>
            <person name="Andreopoulos B."/>
            <person name="Baker S."/>
            <person name="Barry K."/>
            <person name="Bills G."/>
            <person name="Bluhm B."/>
            <person name="Cannon C."/>
            <person name="Castanera R."/>
            <person name="Culley D."/>
            <person name="Daum C."/>
            <person name="Ezra D."/>
            <person name="Gonzalez J."/>
            <person name="Henrissat B."/>
            <person name="Kuo A."/>
            <person name="Liang C."/>
            <person name="Lipzen A."/>
            <person name="Lutzoni F."/>
            <person name="Magnuson J."/>
            <person name="Mondo S."/>
            <person name="Nolan M."/>
            <person name="Ohm R."/>
            <person name="Pangilinan J."/>
            <person name="Park H.-J."/>
            <person name="Ramirez L."/>
            <person name="Alfaro M."/>
            <person name="Sun H."/>
            <person name="Tritt A."/>
            <person name="Yoshinaga Y."/>
            <person name="Zwiers L.-H."/>
            <person name="Turgeon B."/>
            <person name="Goodwin S."/>
            <person name="Spatafora J."/>
            <person name="Crous P."/>
            <person name="Grigoriev I."/>
        </authorList>
    </citation>
    <scope>NUCLEOTIDE SEQUENCE</scope>
    <source>
        <strain evidence="2">CBS 122368</strain>
    </source>
</reference>
<dbReference type="EMBL" id="ML987204">
    <property type="protein sequence ID" value="KAF2243873.1"/>
    <property type="molecule type" value="Genomic_DNA"/>
</dbReference>
<dbReference type="RefSeq" id="XP_033678877.1">
    <property type="nucleotide sequence ID" value="XM_033833923.1"/>
</dbReference>
<protein>
    <submittedName>
        <fullName evidence="2">Uncharacterized protein</fullName>
    </submittedName>
</protein>
<evidence type="ECO:0000256" key="1">
    <source>
        <dbReference type="SAM" id="MobiDB-lite"/>
    </source>
</evidence>
<organism evidence="2 3">
    <name type="scientific">Trematosphaeria pertusa</name>
    <dbReference type="NCBI Taxonomy" id="390896"/>
    <lineage>
        <taxon>Eukaryota</taxon>
        <taxon>Fungi</taxon>
        <taxon>Dikarya</taxon>
        <taxon>Ascomycota</taxon>
        <taxon>Pezizomycotina</taxon>
        <taxon>Dothideomycetes</taxon>
        <taxon>Pleosporomycetidae</taxon>
        <taxon>Pleosporales</taxon>
        <taxon>Massarineae</taxon>
        <taxon>Trematosphaeriaceae</taxon>
        <taxon>Trematosphaeria</taxon>
    </lineage>
</organism>
<evidence type="ECO:0000313" key="3">
    <source>
        <dbReference type="Proteomes" id="UP000800094"/>
    </source>
</evidence>
<evidence type="ECO:0000313" key="2">
    <source>
        <dbReference type="EMBL" id="KAF2243873.1"/>
    </source>
</evidence>
<accession>A0A6A6I1Y0</accession>
<keyword evidence="3" id="KW-1185">Reference proteome</keyword>
<feature type="compositionally biased region" description="Basic and acidic residues" evidence="1">
    <location>
        <begin position="109"/>
        <end position="122"/>
    </location>
</feature>
<dbReference type="OrthoDB" id="3798283at2759"/>
<name>A0A6A6I1Y0_9PLEO</name>
<dbReference type="GeneID" id="54587253"/>